<dbReference type="PROSITE" id="PS51349">
    <property type="entry name" value="FMN_HYDROXY_ACID_DH_2"/>
    <property type="match status" value="1"/>
</dbReference>
<dbReference type="GO" id="GO:0046872">
    <property type="term" value="F:metal ion binding"/>
    <property type="evidence" value="ECO:0007669"/>
    <property type="project" value="UniProtKB-UniRule"/>
</dbReference>
<keyword evidence="7" id="KW-0288">FMN</keyword>
<evidence type="ECO:0000259" key="18">
    <source>
        <dbReference type="PROSITE" id="PS50255"/>
    </source>
</evidence>
<dbReference type="InterPro" id="IPR037458">
    <property type="entry name" value="L-MDH/L-LDH_FMN-bd"/>
</dbReference>
<organism evidence="20 21">
    <name type="scientific">Penicillium cinerascens</name>
    <dbReference type="NCBI Taxonomy" id="70096"/>
    <lineage>
        <taxon>Eukaryota</taxon>
        <taxon>Fungi</taxon>
        <taxon>Dikarya</taxon>
        <taxon>Ascomycota</taxon>
        <taxon>Pezizomycotina</taxon>
        <taxon>Eurotiomycetes</taxon>
        <taxon>Eurotiomycetidae</taxon>
        <taxon>Eurotiales</taxon>
        <taxon>Aspergillaceae</taxon>
        <taxon>Penicillium</taxon>
    </lineage>
</organism>
<accession>A0A9W9JGL5</accession>
<evidence type="ECO:0000256" key="5">
    <source>
        <dbReference type="ARBA" id="ARBA00022617"/>
    </source>
</evidence>
<evidence type="ECO:0000313" key="21">
    <source>
        <dbReference type="Proteomes" id="UP001150904"/>
    </source>
</evidence>
<dbReference type="GeneID" id="83183398"/>
<dbReference type="InterPro" id="IPR018506">
    <property type="entry name" value="Cyt_B5_heme-BS"/>
</dbReference>
<dbReference type="OrthoDB" id="1925334at2759"/>
<comment type="subcellular location">
    <subcellularLocation>
        <location evidence="3">Mitochondrion intermembrane space</location>
    </subcellularLocation>
</comment>
<dbReference type="PANTHER" id="PTHR10578">
    <property type="entry name" value="S -2-HYDROXY-ACID OXIDASE-RELATED"/>
    <property type="match status" value="1"/>
</dbReference>
<dbReference type="GO" id="GO:0020037">
    <property type="term" value="F:heme binding"/>
    <property type="evidence" value="ECO:0007669"/>
    <property type="project" value="UniProtKB-UniRule"/>
</dbReference>
<evidence type="ECO:0000256" key="16">
    <source>
        <dbReference type="ARBA" id="ARBA00068515"/>
    </source>
</evidence>
<dbReference type="InterPro" id="IPR001199">
    <property type="entry name" value="Cyt_B5-like_heme/steroid-bd"/>
</dbReference>
<evidence type="ECO:0000256" key="11">
    <source>
        <dbReference type="ARBA" id="ARBA00023128"/>
    </source>
</evidence>
<keyword evidence="21" id="KW-1185">Reference proteome</keyword>
<comment type="similarity">
    <text evidence="17">Belongs to the cytochrome b5 family.</text>
</comment>
<comment type="cofactor">
    <cofactor evidence="1">
        <name>FMN</name>
        <dbReference type="ChEBI" id="CHEBI:58210"/>
    </cofactor>
</comment>
<comment type="catalytic activity">
    <reaction evidence="12">
        <text>(S)-lactate + 2 Fe(III)-[cytochrome c] = 2 Fe(II)-[cytochrome c] + pyruvate + 2 H(+)</text>
        <dbReference type="Rhea" id="RHEA:19909"/>
        <dbReference type="Rhea" id="RHEA-COMP:10350"/>
        <dbReference type="Rhea" id="RHEA-COMP:14399"/>
        <dbReference type="ChEBI" id="CHEBI:15361"/>
        <dbReference type="ChEBI" id="CHEBI:15378"/>
        <dbReference type="ChEBI" id="CHEBI:16651"/>
        <dbReference type="ChEBI" id="CHEBI:29033"/>
        <dbReference type="ChEBI" id="CHEBI:29034"/>
        <dbReference type="EC" id="1.1.2.3"/>
    </reaction>
    <physiologicalReaction direction="left-to-right" evidence="12">
        <dbReference type="Rhea" id="RHEA:19910"/>
    </physiologicalReaction>
</comment>
<dbReference type="SMART" id="SM01117">
    <property type="entry name" value="Cyt-b5"/>
    <property type="match status" value="1"/>
</dbReference>
<gene>
    <name evidence="20" type="ORF">N7498_009035</name>
</gene>
<proteinExistence type="inferred from homology"/>
<comment type="caution">
    <text evidence="20">The sequence shown here is derived from an EMBL/GenBank/DDBJ whole genome shotgun (WGS) entry which is preliminary data.</text>
</comment>
<evidence type="ECO:0000256" key="8">
    <source>
        <dbReference type="ARBA" id="ARBA00022723"/>
    </source>
</evidence>
<dbReference type="InterPro" id="IPR037396">
    <property type="entry name" value="FMN_HAD"/>
</dbReference>
<evidence type="ECO:0000256" key="9">
    <source>
        <dbReference type="ARBA" id="ARBA00023002"/>
    </source>
</evidence>
<dbReference type="Gene3D" id="3.20.20.70">
    <property type="entry name" value="Aldolase class I"/>
    <property type="match status" value="1"/>
</dbReference>
<reference evidence="20" key="2">
    <citation type="journal article" date="2023" name="IMA Fungus">
        <title>Comparative genomic study of the Penicillium genus elucidates a diverse pangenome and 15 lateral gene transfer events.</title>
        <authorList>
            <person name="Petersen C."/>
            <person name="Sorensen T."/>
            <person name="Nielsen M.R."/>
            <person name="Sondergaard T.E."/>
            <person name="Sorensen J.L."/>
            <person name="Fitzpatrick D.A."/>
            <person name="Frisvad J.C."/>
            <person name="Nielsen K.L."/>
        </authorList>
    </citation>
    <scope>NUCLEOTIDE SEQUENCE</scope>
    <source>
        <strain evidence="20">IBT 15544</strain>
    </source>
</reference>
<keyword evidence="11" id="KW-0496">Mitochondrion</keyword>
<dbReference type="PANTHER" id="PTHR10578:SF104">
    <property type="entry name" value="CYTOCHROME B2, MITOCHONDRIAL-RELATED"/>
    <property type="match status" value="1"/>
</dbReference>
<evidence type="ECO:0000256" key="10">
    <source>
        <dbReference type="ARBA" id="ARBA00023004"/>
    </source>
</evidence>
<feature type="domain" description="FMN hydroxy acid dehydrogenase" evidence="19">
    <location>
        <begin position="102"/>
        <end position="458"/>
    </location>
</feature>
<evidence type="ECO:0000256" key="6">
    <source>
        <dbReference type="ARBA" id="ARBA00022630"/>
    </source>
</evidence>
<comment type="similarity">
    <text evidence="13">In the C-terminal section; belongs to the FMN-dependent alpha-hydroxy acid dehydrogenase family.</text>
</comment>
<dbReference type="SUPFAM" id="SSF51395">
    <property type="entry name" value="FMN-linked oxidoreductases"/>
    <property type="match status" value="1"/>
</dbReference>
<keyword evidence="9" id="KW-0560">Oxidoreductase</keyword>
<dbReference type="Gene3D" id="3.10.120.10">
    <property type="entry name" value="Cytochrome b5-like heme/steroid binding domain"/>
    <property type="match status" value="1"/>
</dbReference>
<feature type="domain" description="Cytochrome b5 heme-binding" evidence="18">
    <location>
        <begin position="1"/>
        <end position="76"/>
    </location>
</feature>
<evidence type="ECO:0000256" key="4">
    <source>
        <dbReference type="ARBA" id="ARBA00011881"/>
    </source>
</evidence>
<evidence type="ECO:0000256" key="3">
    <source>
        <dbReference type="ARBA" id="ARBA00004569"/>
    </source>
</evidence>
<dbReference type="PROSITE" id="PS00191">
    <property type="entry name" value="CYTOCHROME_B5_1"/>
    <property type="match status" value="1"/>
</dbReference>
<evidence type="ECO:0000256" key="13">
    <source>
        <dbReference type="ARBA" id="ARBA00061137"/>
    </source>
</evidence>
<name>A0A9W9JGL5_9EURO</name>
<evidence type="ECO:0000259" key="19">
    <source>
        <dbReference type="PROSITE" id="PS51349"/>
    </source>
</evidence>
<dbReference type="PRINTS" id="PR00363">
    <property type="entry name" value="CYTOCHROMEB5"/>
</dbReference>
<keyword evidence="10 17" id="KW-0408">Iron</keyword>
<evidence type="ECO:0000256" key="1">
    <source>
        <dbReference type="ARBA" id="ARBA00001917"/>
    </source>
</evidence>
<reference evidence="20" key="1">
    <citation type="submission" date="2022-12" db="EMBL/GenBank/DDBJ databases">
        <authorList>
            <person name="Petersen C."/>
        </authorList>
    </citation>
    <scope>NUCLEOTIDE SEQUENCE</scope>
    <source>
        <strain evidence="20">IBT 15544</strain>
    </source>
</reference>
<dbReference type="GO" id="GO:0004460">
    <property type="term" value="F:L-lactate dehydrogenase (cytochrome) activity"/>
    <property type="evidence" value="ECO:0007669"/>
    <property type="project" value="UniProtKB-EC"/>
</dbReference>
<keyword evidence="5 17" id="KW-0349">Heme</keyword>
<dbReference type="CDD" id="cd02922">
    <property type="entry name" value="FCB2_FMN"/>
    <property type="match status" value="1"/>
</dbReference>
<dbReference type="InterPro" id="IPR013785">
    <property type="entry name" value="Aldolase_TIM"/>
</dbReference>
<dbReference type="Pfam" id="PF01070">
    <property type="entry name" value="FMN_dh"/>
    <property type="match status" value="1"/>
</dbReference>
<evidence type="ECO:0000256" key="7">
    <source>
        <dbReference type="ARBA" id="ARBA00022643"/>
    </source>
</evidence>
<keyword evidence="8 17" id="KW-0479">Metal-binding</keyword>
<dbReference type="RefSeq" id="XP_058306085.1">
    <property type="nucleotide sequence ID" value="XM_058456097.1"/>
</dbReference>
<keyword evidence="6" id="KW-0285">Flavoprotein</keyword>
<dbReference type="PROSITE" id="PS50255">
    <property type="entry name" value="CYTOCHROME_B5_2"/>
    <property type="match status" value="1"/>
</dbReference>
<evidence type="ECO:0000256" key="12">
    <source>
        <dbReference type="ARBA" id="ARBA00052399"/>
    </source>
</evidence>
<dbReference type="Proteomes" id="UP001150904">
    <property type="component" value="Unassembled WGS sequence"/>
</dbReference>
<evidence type="ECO:0000256" key="14">
    <source>
        <dbReference type="ARBA" id="ARBA00061589"/>
    </source>
</evidence>
<dbReference type="AlphaFoldDB" id="A0A9W9JGL5"/>
<evidence type="ECO:0000313" key="20">
    <source>
        <dbReference type="EMBL" id="KAJ5195597.1"/>
    </source>
</evidence>
<protein>
    <recommendedName>
        <fullName evidence="16">L-lactate dehydrogenase (cytochrome)</fullName>
        <ecNumber evidence="15">1.1.2.3</ecNumber>
    </recommendedName>
</protein>
<dbReference type="GO" id="GO:0005758">
    <property type="term" value="C:mitochondrial intermembrane space"/>
    <property type="evidence" value="ECO:0007669"/>
    <property type="project" value="UniProtKB-SubCell"/>
</dbReference>
<dbReference type="SUPFAM" id="SSF55856">
    <property type="entry name" value="Cytochrome b5-like heme/steroid binding domain"/>
    <property type="match status" value="1"/>
</dbReference>
<evidence type="ECO:0000256" key="2">
    <source>
        <dbReference type="ARBA" id="ARBA00001970"/>
    </source>
</evidence>
<dbReference type="EC" id="1.1.2.3" evidence="15"/>
<comment type="similarity">
    <text evidence="14">In the N-terminal section; belongs to the cytochrome b5 family.</text>
</comment>
<comment type="subunit">
    <text evidence="4">Homotetramer.</text>
</comment>
<dbReference type="EMBL" id="JAPQKR010000015">
    <property type="protein sequence ID" value="KAJ5195597.1"/>
    <property type="molecule type" value="Genomic_DNA"/>
</dbReference>
<comment type="cofactor">
    <cofactor evidence="2">
        <name>heme b</name>
        <dbReference type="ChEBI" id="CHEBI:60344"/>
    </cofactor>
</comment>
<dbReference type="FunFam" id="3.20.20.70:FF:000062">
    <property type="entry name" value="Cytochrome b2, mitochondrial, putative"/>
    <property type="match status" value="1"/>
</dbReference>
<evidence type="ECO:0000256" key="15">
    <source>
        <dbReference type="ARBA" id="ARBA00066458"/>
    </source>
</evidence>
<dbReference type="InterPro" id="IPR000262">
    <property type="entry name" value="FMN-dep_DH"/>
</dbReference>
<dbReference type="InterPro" id="IPR036400">
    <property type="entry name" value="Cyt_B5-like_heme/steroid_sf"/>
</dbReference>
<evidence type="ECO:0000256" key="17">
    <source>
        <dbReference type="RuleBase" id="RU362121"/>
    </source>
</evidence>
<sequence length="468" mass="50896">MTITRADIAQHKSRESCWVAIHGTVYDVTDFLDHHPGGANVILRCAGRDATDDFDSVHSAEVLKELPDTALQGQIDAAELASCEKTIIPSEKATETRVIGPPPLSTFINLHDFQEVAQRYLPANAWAYYFSGADDEISKRNNARAYQKVALRPRILKKVPNVDTNTSILGHAVSLPVYISPLGIAKLAHPDGECALASAAGKEGVAQVLANGASMPIERVMASRVSNEQPLFFQLYVNKDINKSVEAVKRAEKAGAQAIWITVDSPVVGKREMDERLNLAVMANDSDASGQGVAKIMASSISPYIDWEILTWLRNLTRLPVVIKGIQCVEDAVLAYEHGVQGIVLSNHGGRSQDTAQSPLLTLLEIRKFAPHLIRSNMQIFIDGGIRRGTDVLKAIALGATAVGLGRPFLFSMSAGYGESGVRRMLEILRQEIEANMIFLGATSLKGLRPEMVNASRLERDLIGSVKL</sequence>
<dbReference type="Pfam" id="PF00173">
    <property type="entry name" value="Cyt-b5"/>
    <property type="match status" value="1"/>
</dbReference>